<keyword evidence="2" id="KW-0813">Transport</keyword>
<evidence type="ECO:0000256" key="1">
    <source>
        <dbReference type="ARBA" id="ARBA00012352"/>
    </source>
</evidence>
<dbReference type="InterPro" id="IPR016039">
    <property type="entry name" value="Thiolase-like"/>
</dbReference>
<gene>
    <name evidence="9" type="ORF">DN745_11560</name>
</gene>
<dbReference type="InterPro" id="IPR020616">
    <property type="entry name" value="Thiolase_N"/>
</dbReference>
<evidence type="ECO:0000256" key="5">
    <source>
        <dbReference type="ARBA" id="ARBA00023121"/>
    </source>
</evidence>
<dbReference type="InterPro" id="IPR020613">
    <property type="entry name" value="Thiolase_CS"/>
</dbReference>
<dbReference type="PROSITE" id="PS00737">
    <property type="entry name" value="THIOLASE_2"/>
    <property type="match status" value="1"/>
</dbReference>
<evidence type="ECO:0000256" key="3">
    <source>
        <dbReference type="ARBA" id="ARBA00022679"/>
    </source>
</evidence>
<dbReference type="GO" id="GO:0016747">
    <property type="term" value="F:acyltransferase activity, transferring groups other than amino-acyl groups"/>
    <property type="evidence" value="ECO:0007669"/>
    <property type="project" value="InterPro"/>
</dbReference>
<dbReference type="CDD" id="cd00829">
    <property type="entry name" value="SCP-x_thiolase"/>
    <property type="match status" value="1"/>
</dbReference>
<dbReference type="GO" id="GO:0006869">
    <property type="term" value="P:lipid transport"/>
    <property type="evidence" value="ECO:0007669"/>
    <property type="project" value="UniProtKB-KW"/>
</dbReference>
<feature type="domain" description="Thiolase N-terminal" evidence="7">
    <location>
        <begin position="86"/>
        <end position="305"/>
    </location>
</feature>
<keyword evidence="3" id="KW-0808">Transferase</keyword>
<dbReference type="KEGG" id="bsed:DN745_11560"/>
<dbReference type="Proteomes" id="UP000249799">
    <property type="component" value="Chromosome"/>
</dbReference>
<dbReference type="AlphaFoldDB" id="A0A2Z4FLV8"/>
<sequence length="470" mass="50666">MIFCMDQPCFWPRGSYRIGCIDIDPACAPHRKAITGLLTPRNSATQRRRPMKFRRKIYMVGGALTPFIGKMHPDFIWKKHPDFGTRENPTLEETLSAAIQKALADTNVDADAIEKGFIGNFAGELFSNQGHLGAMAVRADEKLNGKPFTRVEGACASGGLAAIGAIDALNAGYDVVMAAGAEVQTTVSAREGAGFLARASHWEEEREIDDFTFPAMFARRAKFYKEKFGVTDEDIAHVTVKAYANANKNPLAHMREVTMTLENASAASDRNPAFLRNPELKEHLKVSDCSQVSNGGAAVILASEDGLKKLGIDPSDCVEILGYAHTTSPLGRVNDYTVLDNTELAAKQLYEETGLRPSDIDVAEVHDCFAVTELLMYEALGFAEPGKGAELARSGATAIDGDIPVNTGGGLIAYGHPVGATGVKQLLEIYRQMKGQCGDYQMPNAPTVGLTANMGGDDRTTVVMALKNVD</sequence>
<dbReference type="EMBL" id="CP030032">
    <property type="protein sequence ID" value="AWV89941.1"/>
    <property type="molecule type" value="Genomic_DNA"/>
</dbReference>
<dbReference type="OrthoDB" id="9785768at2"/>
<organism evidence="9 10">
    <name type="scientific">Bradymonas sediminis</name>
    <dbReference type="NCBI Taxonomy" id="1548548"/>
    <lineage>
        <taxon>Bacteria</taxon>
        <taxon>Deltaproteobacteria</taxon>
        <taxon>Bradymonadales</taxon>
        <taxon>Bradymonadaceae</taxon>
        <taxon>Bradymonas</taxon>
    </lineage>
</organism>
<accession>A0A2Z4FLV8</accession>
<evidence type="ECO:0000313" key="10">
    <source>
        <dbReference type="Proteomes" id="UP000249799"/>
    </source>
</evidence>
<name>A0A2Z4FLV8_9DELT</name>
<keyword evidence="5" id="KW-0446">Lipid-binding</keyword>
<evidence type="ECO:0000256" key="2">
    <source>
        <dbReference type="ARBA" id="ARBA00022448"/>
    </source>
</evidence>
<evidence type="ECO:0000259" key="8">
    <source>
        <dbReference type="Pfam" id="PF22691"/>
    </source>
</evidence>
<dbReference type="SUPFAM" id="SSF53901">
    <property type="entry name" value="Thiolase-like"/>
    <property type="match status" value="1"/>
</dbReference>
<keyword evidence="4" id="KW-0445">Lipid transport</keyword>
<dbReference type="Pfam" id="PF22691">
    <property type="entry name" value="Thiolase_C_1"/>
    <property type="match status" value="1"/>
</dbReference>
<dbReference type="GO" id="GO:0008289">
    <property type="term" value="F:lipid binding"/>
    <property type="evidence" value="ECO:0007669"/>
    <property type="project" value="UniProtKB-KW"/>
</dbReference>
<dbReference type="EC" id="2.3.1.176" evidence="1"/>
<dbReference type="InterPro" id="IPR055140">
    <property type="entry name" value="Thiolase_C_2"/>
</dbReference>
<evidence type="ECO:0000256" key="6">
    <source>
        <dbReference type="ARBA" id="ARBA00032316"/>
    </source>
</evidence>
<dbReference type="Gene3D" id="3.40.47.10">
    <property type="match status" value="1"/>
</dbReference>
<dbReference type="Pfam" id="PF00108">
    <property type="entry name" value="Thiolase_N"/>
    <property type="match status" value="1"/>
</dbReference>
<evidence type="ECO:0000259" key="7">
    <source>
        <dbReference type="Pfam" id="PF00108"/>
    </source>
</evidence>
<reference evidence="9 10" key="1">
    <citation type="submission" date="2018-06" db="EMBL/GenBank/DDBJ databases">
        <title>Lujinxingia sediminis gen. nov. sp. nov., a new facultative anaerobic member of the class Deltaproteobacteria, and proposal of Lujinxingaceae fam. nov.</title>
        <authorList>
            <person name="Guo L.-Y."/>
            <person name="Li C.-M."/>
            <person name="Wang S."/>
            <person name="Du Z.-J."/>
        </authorList>
    </citation>
    <scope>NUCLEOTIDE SEQUENCE [LARGE SCALE GENOMIC DNA]</scope>
    <source>
        <strain evidence="9 10">FA350</strain>
    </source>
</reference>
<evidence type="ECO:0000313" key="9">
    <source>
        <dbReference type="EMBL" id="AWV89941.1"/>
    </source>
</evidence>
<feature type="domain" description="Thiolase C-terminal" evidence="8">
    <location>
        <begin position="322"/>
        <end position="466"/>
    </location>
</feature>
<keyword evidence="10" id="KW-1185">Reference proteome</keyword>
<dbReference type="PANTHER" id="PTHR42870">
    <property type="entry name" value="ACETYL-COA C-ACETYLTRANSFERASE"/>
    <property type="match status" value="1"/>
</dbReference>
<dbReference type="PANTHER" id="PTHR42870:SF1">
    <property type="entry name" value="NON-SPECIFIC LIPID-TRANSFER PROTEIN-LIKE 2"/>
    <property type="match status" value="1"/>
</dbReference>
<protein>
    <recommendedName>
        <fullName evidence="1">propanoyl-CoA C-acyltransferase</fullName>
        <ecNumber evidence="1">2.3.1.176</ecNumber>
    </recommendedName>
    <alternativeName>
        <fullName evidence="6">Propanoyl-CoA C-acyltransferase</fullName>
    </alternativeName>
</protein>
<proteinExistence type="predicted"/>
<evidence type="ECO:0000256" key="4">
    <source>
        <dbReference type="ARBA" id="ARBA00023055"/>
    </source>
</evidence>